<dbReference type="Proteomes" id="UP001321786">
    <property type="component" value="Chromosome"/>
</dbReference>
<keyword evidence="2" id="KW-1185">Reference proteome</keyword>
<sequence>MQFTINELSFISKQYDTLSDLSFFRNVKAELQGSEEKTLNEKGVIKNGKLTEPINTIFDVLAKADKSARFVMKMTNAIMEKGVYSKDDKRILVENMQGEIVLTMYDDKSESVRQEIAEQTGMSIQKNSVIDILVSIEDVLLITNLVDWLRKMTLLEYSSDIDIPVLSVDKFKDYLKKPMRNSLAKIIASLYELSPISSENIEDKLKKLEQNNFIEIKNNEISISQPLVDFGMSFLIPETQIVLETFDGSTSGPIITASSVIIGATPKDILSLTATDEGMEMSTMSSGELLRQIDAYLKCPNLE</sequence>
<evidence type="ECO:0000313" key="2">
    <source>
        <dbReference type="Proteomes" id="UP001321786"/>
    </source>
</evidence>
<accession>A0AAU9E5W7</accession>
<gene>
    <name evidence="1" type="ORF">HLPR_03430</name>
</gene>
<name>A0AAU9E5W7_9FIRM</name>
<evidence type="ECO:0000313" key="1">
    <source>
        <dbReference type="EMBL" id="BEP28012.1"/>
    </source>
</evidence>
<dbReference type="RefSeq" id="WP_338536363.1">
    <property type="nucleotide sequence ID" value="NZ_AP028654.1"/>
</dbReference>
<organism evidence="1 2">
    <name type="scientific">Helicovermis profundi</name>
    <dbReference type="NCBI Taxonomy" id="3065157"/>
    <lineage>
        <taxon>Bacteria</taxon>
        <taxon>Bacillati</taxon>
        <taxon>Bacillota</taxon>
        <taxon>Clostridia</taxon>
        <taxon>Helicovermis</taxon>
    </lineage>
</organism>
<dbReference type="KEGG" id="hprf:HLPR_03430"/>
<reference evidence="1 2" key="1">
    <citation type="submission" date="2023-08" db="EMBL/GenBank/DDBJ databases">
        <title>Helicovermis profunda gen. nov., sp. nov., a novel mesophilic, fermentative bacterium within the Bacillota from a deep-sea hydrothermal vent chimney.</title>
        <authorList>
            <person name="Miyazaki U."/>
            <person name="Mizutani D."/>
            <person name="Hashimoto Y."/>
            <person name="Tame A."/>
            <person name="Sawayama S."/>
            <person name="Miyazaki J."/>
            <person name="Takai K."/>
            <person name="Nakagawa S."/>
        </authorList>
    </citation>
    <scope>NUCLEOTIDE SEQUENCE [LARGE SCALE GENOMIC DNA]</scope>
    <source>
        <strain evidence="1 2">S502</strain>
    </source>
</reference>
<dbReference type="EMBL" id="AP028654">
    <property type="protein sequence ID" value="BEP28012.1"/>
    <property type="molecule type" value="Genomic_DNA"/>
</dbReference>
<dbReference type="AlphaFoldDB" id="A0AAU9E5W7"/>
<proteinExistence type="predicted"/>
<protein>
    <submittedName>
        <fullName evidence="1">Uncharacterized protein</fullName>
    </submittedName>
</protein>